<protein>
    <recommendedName>
        <fullName evidence="5">LapA family protein</fullName>
    </recommendedName>
</protein>
<gene>
    <name evidence="3" type="ORF">ACFP1K_05480</name>
</gene>
<keyword evidence="2" id="KW-0812">Transmembrane</keyword>
<keyword evidence="2" id="KW-1133">Transmembrane helix</keyword>
<evidence type="ECO:0000256" key="1">
    <source>
        <dbReference type="SAM" id="MobiDB-lite"/>
    </source>
</evidence>
<evidence type="ECO:0000313" key="3">
    <source>
        <dbReference type="EMBL" id="MFC6080599.1"/>
    </source>
</evidence>
<evidence type="ECO:0008006" key="5">
    <source>
        <dbReference type="Google" id="ProtNLM"/>
    </source>
</evidence>
<evidence type="ECO:0000313" key="4">
    <source>
        <dbReference type="Proteomes" id="UP001596137"/>
    </source>
</evidence>
<accession>A0ABW1NB68</accession>
<evidence type="ECO:0000256" key="2">
    <source>
        <dbReference type="SAM" id="Phobius"/>
    </source>
</evidence>
<feature type="compositionally biased region" description="Basic and acidic residues" evidence="1">
    <location>
        <begin position="82"/>
        <end position="97"/>
    </location>
</feature>
<feature type="transmembrane region" description="Helical" evidence="2">
    <location>
        <begin position="44"/>
        <end position="66"/>
    </location>
</feature>
<feature type="compositionally biased region" description="Low complexity" evidence="1">
    <location>
        <begin position="103"/>
        <end position="126"/>
    </location>
</feature>
<comment type="caution">
    <text evidence="3">The sequence shown here is derived from an EMBL/GenBank/DDBJ whole genome shotgun (WGS) entry which is preliminary data.</text>
</comment>
<dbReference type="Proteomes" id="UP001596137">
    <property type="component" value="Unassembled WGS sequence"/>
</dbReference>
<feature type="region of interest" description="Disordered" evidence="1">
    <location>
        <begin position="74"/>
        <end position="169"/>
    </location>
</feature>
<sequence length="169" mass="18200">MILLGLLLIVIAGAALVAVANDGTGGVATSVTVYDRVLQFNELELFLAGAATAAVFLLGLMFFTMGMRRAGVRRRKQLAARAESRDRVRRLEEEKRTLQQRLEATAPRPRTAPEAAPATDEAPAPAGRHALDRDGDGVDDRAEHTGPDTHPTRHPDDRLVAGKSERADA</sequence>
<name>A0ABW1NB68_9ACTN</name>
<dbReference type="EMBL" id="JBHSRF010000005">
    <property type="protein sequence ID" value="MFC6080599.1"/>
    <property type="molecule type" value="Genomic_DNA"/>
</dbReference>
<proteinExistence type="predicted"/>
<dbReference type="RefSeq" id="WP_380747544.1">
    <property type="nucleotide sequence ID" value="NZ_JBHSRF010000005.1"/>
</dbReference>
<reference evidence="4" key="1">
    <citation type="journal article" date="2019" name="Int. J. Syst. Evol. Microbiol.">
        <title>The Global Catalogue of Microorganisms (GCM) 10K type strain sequencing project: providing services to taxonomists for standard genome sequencing and annotation.</title>
        <authorList>
            <consortium name="The Broad Institute Genomics Platform"/>
            <consortium name="The Broad Institute Genome Sequencing Center for Infectious Disease"/>
            <person name="Wu L."/>
            <person name="Ma J."/>
        </authorList>
    </citation>
    <scope>NUCLEOTIDE SEQUENCE [LARGE SCALE GENOMIC DNA]</scope>
    <source>
        <strain evidence="4">JCM 30346</strain>
    </source>
</reference>
<keyword evidence="2" id="KW-0472">Membrane</keyword>
<organism evidence="3 4">
    <name type="scientific">Sphaerisporangium aureirubrum</name>
    <dbReference type="NCBI Taxonomy" id="1544736"/>
    <lineage>
        <taxon>Bacteria</taxon>
        <taxon>Bacillati</taxon>
        <taxon>Actinomycetota</taxon>
        <taxon>Actinomycetes</taxon>
        <taxon>Streptosporangiales</taxon>
        <taxon>Streptosporangiaceae</taxon>
        <taxon>Sphaerisporangium</taxon>
    </lineage>
</organism>
<keyword evidence="4" id="KW-1185">Reference proteome</keyword>
<feature type="compositionally biased region" description="Basic and acidic residues" evidence="1">
    <location>
        <begin position="129"/>
        <end position="169"/>
    </location>
</feature>